<protein>
    <submittedName>
        <fullName evidence="4">Response regulator receiver domain protein</fullName>
    </submittedName>
</protein>
<dbReference type="SMART" id="SM00850">
    <property type="entry name" value="LytTR"/>
    <property type="match status" value="1"/>
</dbReference>
<dbReference type="GO" id="GO:0003677">
    <property type="term" value="F:DNA binding"/>
    <property type="evidence" value="ECO:0007669"/>
    <property type="project" value="InterPro"/>
</dbReference>
<keyword evidence="2" id="KW-0472">Membrane</keyword>
<dbReference type="GO" id="GO:0000156">
    <property type="term" value="F:phosphorelay response regulator activity"/>
    <property type="evidence" value="ECO:0007669"/>
    <property type="project" value="InterPro"/>
</dbReference>
<dbReference type="InterPro" id="IPR012379">
    <property type="entry name" value="LytTR_MHYE"/>
</dbReference>
<dbReference type="OrthoDB" id="9781059at2"/>
<keyword evidence="1" id="KW-0902">Two-component regulatory system</keyword>
<dbReference type="HOGENOM" id="CLU_065817_0_0_6"/>
<dbReference type="KEGG" id="ttu:TERTU_0524"/>
<evidence type="ECO:0000313" key="5">
    <source>
        <dbReference type="Proteomes" id="UP000009080"/>
    </source>
</evidence>
<dbReference type="PANTHER" id="PTHR37299:SF1">
    <property type="entry name" value="STAGE 0 SPORULATION PROTEIN A HOMOLOG"/>
    <property type="match status" value="1"/>
</dbReference>
<accession>C5BN28</accession>
<evidence type="ECO:0000259" key="3">
    <source>
        <dbReference type="PROSITE" id="PS50930"/>
    </source>
</evidence>
<dbReference type="STRING" id="377629.TERTU_0524"/>
<evidence type="ECO:0000313" key="4">
    <source>
        <dbReference type="EMBL" id="ACR12825.1"/>
    </source>
</evidence>
<dbReference type="Proteomes" id="UP000009080">
    <property type="component" value="Chromosome"/>
</dbReference>
<evidence type="ECO:0000256" key="2">
    <source>
        <dbReference type="SAM" id="Phobius"/>
    </source>
</evidence>
<dbReference type="InterPro" id="IPR007492">
    <property type="entry name" value="LytTR_DNA-bd_dom"/>
</dbReference>
<dbReference type="Pfam" id="PF04397">
    <property type="entry name" value="LytTR"/>
    <property type="match status" value="1"/>
</dbReference>
<proteinExistence type="predicted"/>
<dbReference type="Gene3D" id="2.40.50.1020">
    <property type="entry name" value="LytTr DNA-binding domain"/>
    <property type="match status" value="1"/>
</dbReference>
<evidence type="ECO:0000256" key="1">
    <source>
        <dbReference type="ARBA" id="ARBA00023012"/>
    </source>
</evidence>
<dbReference type="eggNOG" id="COG3279">
    <property type="taxonomic scope" value="Bacteria"/>
</dbReference>
<feature type="domain" description="HTH LytTR-type" evidence="3">
    <location>
        <begin position="188"/>
        <end position="292"/>
    </location>
</feature>
<gene>
    <name evidence="4" type="ordered locus">TERTU_0524</name>
</gene>
<feature type="transmembrane region" description="Helical" evidence="2">
    <location>
        <begin position="20"/>
        <end position="42"/>
    </location>
</feature>
<dbReference type="InterPro" id="IPR046947">
    <property type="entry name" value="LytR-like"/>
</dbReference>
<organism evidence="4 5">
    <name type="scientific">Teredinibacter turnerae (strain ATCC 39867 / T7901)</name>
    <dbReference type="NCBI Taxonomy" id="377629"/>
    <lineage>
        <taxon>Bacteria</taxon>
        <taxon>Pseudomonadati</taxon>
        <taxon>Pseudomonadota</taxon>
        <taxon>Gammaproteobacteria</taxon>
        <taxon>Cellvibrionales</taxon>
        <taxon>Cellvibrionaceae</taxon>
        <taxon>Teredinibacter</taxon>
    </lineage>
</organism>
<dbReference type="PANTHER" id="PTHR37299">
    <property type="entry name" value="TRANSCRIPTIONAL REGULATOR-RELATED"/>
    <property type="match status" value="1"/>
</dbReference>
<reference evidence="4 5" key="1">
    <citation type="journal article" date="2009" name="PLoS ONE">
        <title>The complete genome of Teredinibacter turnerae T7901: an intracellular endosymbiont of marine wood-boring bivalves (shipworms).</title>
        <authorList>
            <person name="Yang J.C."/>
            <person name="Madupu R."/>
            <person name="Durkin A.S."/>
            <person name="Ekborg N.A."/>
            <person name="Pedamallu C.S."/>
            <person name="Hostetler J.B."/>
            <person name="Radune D."/>
            <person name="Toms B.S."/>
            <person name="Henrissat B."/>
            <person name="Coutinho P.M."/>
            <person name="Schwarz S."/>
            <person name="Field L."/>
            <person name="Trindade-Silva A.E."/>
            <person name="Soares C.A.G."/>
            <person name="Elshahawi S."/>
            <person name="Hanora A."/>
            <person name="Schmidt E.W."/>
            <person name="Haygood M.G."/>
            <person name="Posfai J."/>
            <person name="Benner J."/>
            <person name="Madinger C."/>
            <person name="Nove J."/>
            <person name="Anton B."/>
            <person name="Chaudhary K."/>
            <person name="Foster J."/>
            <person name="Holman A."/>
            <person name="Kumar S."/>
            <person name="Lessard P.A."/>
            <person name="Luyten Y.A."/>
            <person name="Slatko B."/>
            <person name="Wood N."/>
            <person name="Wu B."/>
            <person name="Teplitski M."/>
            <person name="Mougous J.D."/>
            <person name="Ward N."/>
            <person name="Eisen J.A."/>
            <person name="Badger J.H."/>
            <person name="Distel D.L."/>
        </authorList>
    </citation>
    <scope>NUCLEOTIDE SEQUENCE [LARGE SCALE GENOMIC DNA]</scope>
    <source>
        <strain evidence="5">ATCC 39867 / T7901</strain>
    </source>
</reference>
<name>C5BN28_TERTT</name>
<dbReference type="PROSITE" id="PS50930">
    <property type="entry name" value="HTH_LYTTR"/>
    <property type="match status" value="1"/>
</dbReference>
<dbReference type="EMBL" id="CP001614">
    <property type="protein sequence ID" value="ACR12825.1"/>
    <property type="molecule type" value="Genomic_DNA"/>
</dbReference>
<keyword evidence="2" id="KW-0812">Transmembrane</keyword>
<feature type="transmembrane region" description="Helical" evidence="2">
    <location>
        <begin position="92"/>
        <end position="113"/>
    </location>
</feature>
<dbReference type="RefSeq" id="WP_015818938.1">
    <property type="nucleotide sequence ID" value="NC_012997.1"/>
</dbReference>
<keyword evidence="2" id="KW-1133">Transmembrane helix</keyword>
<dbReference type="AlphaFoldDB" id="C5BN28"/>
<sequence>MTEVQRADKFKQHFLMHQRLWCTVLLLLWGALNVLVLTTTVLMDAASFGRPLPIWEPLCWELTSTTAILLLIWAMTIVLPRWIENKPWYQQALLHLLLTIPFSLVHVLTMMALRKLWYWLAGSLYQPFDAGWWYVLFYEFRKDFMSYFLILFVISGYRLMVLRLRGEATYVPTGEKSVPVEESPPQQLLVKKLGKEFLIHTADIEWVEAAGNYANLHVGAAVYPMRITMARLAELLPAPGFIRIHRSTIVSSRAVAHIEPLDTGDHRVTLKDGKVLSLSRRYREHFRDSLAVGS</sequence>
<feature type="transmembrane region" description="Helical" evidence="2">
    <location>
        <begin position="62"/>
        <end position="80"/>
    </location>
</feature>
<keyword evidence="5" id="KW-1185">Reference proteome</keyword>
<feature type="transmembrane region" description="Helical" evidence="2">
    <location>
        <begin position="144"/>
        <end position="161"/>
    </location>
</feature>
<dbReference type="PIRSF" id="PIRSF031767">
    <property type="entry name" value="MHYE_LytTR"/>
    <property type="match status" value="1"/>
</dbReference>